<proteinExistence type="predicted"/>
<dbReference type="RefSeq" id="YP_009195657.1">
    <property type="nucleotide sequence ID" value="NC_028762.1"/>
</dbReference>
<dbReference type="GeneID" id="26622783"/>
<dbReference type="Proteomes" id="UP000202749">
    <property type="component" value="Segment"/>
</dbReference>
<evidence type="ECO:0000313" key="1">
    <source>
        <dbReference type="EMBL" id="AKA62101.1"/>
    </source>
</evidence>
<keyword evidence="2" id="KW-1185">Reference proteome</keyword>
<protein>
    <submittedName>
        <fullName evidence="1">Long tail fiber distal connector</fullName>
    </submittedName>
</protein>
<reference evidence="1 2" key="1">
    <citation type="submission" date="2015-03" db="EMBL/GenBank/DDBJ databases">
        <authorList>
            <person name="Melo L.D.R."/>
            <person name="Veiga P."/>
            <person name="Cerca N."/>
            <person name="Kropinski A.M."/>
            <person name="Azeredo J."/>
            <person name="Almeida C."/>
            <person name="Sillankorva S."/>
        </authorList>
    </citation>
    <scope>NUCLEOTIDE SEQUENCE [LARGE SCALE GENOMIC DNA]</scope>
</reference>
<sequence length="155" mass="16847">MADLKRGSTAGGELILTQGNFPLIPVGNSLYFNKHKVYTEYDKPTAEEVDSVSASKGGEFKERVIFKEIQVNGKTTPLTIKEGLETDSEITIGTLDIKSGDKSVLLIDPSNPELLQTDSIKTNKTVLTSPGTEANHAVRYDQVVLVGDVIDFGEF</sequence>
<organism evidence="1 2">
    <name type="scientific">Proteus phage vB_PmiM_Pm5461</name>
    <dbReference type="NCBI Taxonomy" id="1636250"/>
    <lineage>
        <taxon>Viruses</taxon>
        <taxon>Duplodnaviria</taxon>
        <taxon>Heunggongvirae</taxon>
        <taxon>Uroviricota</taxon>
        <taxon>Caudoviricetes</taxon>
        <taxon>Pantevenvirales</taxon>
        <taxon>Straboviridae</taxon>
        <taxon>Bragavirus</taxon>
        <taxon>Bragavirus pm5461</taxon>
    </lineage>
</organism>
<dbReference type="EMBL" id="KP890823">
    <property type="protein sequence ID" value="AKA62101.1"/>
    <property type="molecule type" value="Genomic_DNA"/>
</dbReference>
<evidence type="ECO:0000313" key="2">
    <source>
        <dbReference type="Proteomes" id="UP000202749"/>
    </source>
</evidence>
<dbReference type="KEGG" id="vg:26622783"/>
<name>A0A0G2SSM9_9CAUD</name>
<accession>A0A0G2SSM9</accession>
<dbReference type="OrthoDB" id="10867at10239"/>
<gene>
    <name evidence="1" type="ORF">Pm5461_235</name>
</gene>